<feature type="transmembrane region" description="Helical" evidence="10">
    <location>
        <begin position="241"/>
        <end position="261"/>
    </location>
</feature>
<keyword evidence="3 10" id="KW-0812">Transmembrane</keyword>
<evidence type="ECO:0000256" key="5">
    <source>
        <dbReference type="ARBA" id="ARBA00022771"/>
    </source>
</evidence>
<keyword evidence="5" id="KW-0863">Zinc-finger</keyword>
<dbReference type="GO" id="GO:0008270">
    <property type="term" value="F:zinc ion binding"/>
    <property type="evidence" value="ECO:0007669"/>
    <property type="project" value="UniProtKB-KW"/>
</dbReference>
<dbReference type="AlphaFoldDB" id="A0AAW1V6Y7"/>
<dbReference type="GO" id="GO:0016020">
    <property type="term" value="C:membrane"/>
    <property type="evidence" value="ECO:0007669"/>
    <property type="project" value="UniProtKB-SubCell"/>
</dbReference>
<dbReference type="GO" id="GO:0016567">
    <property type="term" value="P:protein ubiquitination"/>
    <property type="evidence" value="ECO:0007669"/>
    <property type="project" value="TreeGrafter"/>
</dbReference>
<evidence type="ECO:0000256" key="1">
    <source>
        <dbReference type="ARBA" id="ARBA00004141"/>
    </source>
</evidence>
<feature type="domain" description="RING-CH-type" evidence="11">
    <location>
        <begin position="152"/>
        <end position="212"/>
    </location>
</feature>
<evidence type="ECO:0000256" key="9">
    <source>
        <dbReference type="ARBA" id="ARBA00023136"/>
    </source>
</evidence>
<evidence type="ECO:0000256" key="8">
    <source>
        <dbReference type="ARBA" id="ARBA00022989"/>
    </source>
</evidence>
<comment type="caution">
    <text evidence="12">The sequence shown here is derived from an EMBL/GenBank/DDBJ whole genome shotgun (WGS) entry which is preliminary data.</text>
</comment>
<reference evidence="12 13" key="1">
    <citation type="submission" date="2023-03" db="EMBL/GenBank/DDBJ databases">
        <title>Genome insight into feeding habits of ladybird beetles.</title>
        <authorList>
            <person name="Li H.-S."/>
            <person name="Huang Y.-H."/>
            <person name="Pang H."/>
        </authorList>
    </citation>
    <scope>NUCLEOTIDE SEQUENCE [LARGE SCALE GENOMIC DNA]</scope>
    <source>
        <strain evidence="12">SYSU_2023b</strain>
        <tissue evidence="12">Whole body</tissue>
    </source>
</reference>
<name>A0AAW1V6Y7_9CUCU</name>
<dbReference type="GO" id="GO:0004842">
    <property type="term" value="F:ubiquitin-protein transferase activity"/>
    <property type="evidence" value="ECO:0007669"/>
    <property type="project" value="TreeGrafter"/>
</dbReference>
<proteinExistence type="predicted"/>
<dbReference type="PANTHER" id="PTHR46065">
    <property type="entry name" value="E3 UBIQUITIN-PROTEIN LIGASE MARCH 2/3 FAMILY MEMBER"/>
    <property type="match status" value="1"/>
</dbReference>
<accession>A0AAW1V6Y7</accession>
<dbReference type="Pfam" id="PF12906">
    <property type="entry name" value="RINGv"/>
    <property type="match status" value="1"/>
</dbReference>
<evidence type="ECO:0000256" key="7">
    <source>
        <dbReference type="ARBA" id="ARBA00022833"/>
    </source>
</evidence>
<keyword evidence="13" id="KW-1185">Reference proteome</keyword>
<comment type="subcellular location">
    <subcellularLocation>
        <location evidence="1">Membrane</location>
        <topology evidence="1">Multi-pass membrane protein</topology>
    </subcellularLocation>
</comment>
<feature type="transmembrane region" description="Helical" evidence="10">
    <location>
        <begin position="273"/>
        <end position="294"/>
    </location>
</feature>
<dbReference type="PANTHER" id="PTHR46065:SF3">
    <property type="entry name" value="FI20425P1"/>
    <property type="match status" value="1"/>
</dbReference>
<evidence type="ECO:0000256" key="4">
    <source>
        <dbReference type="ARBA" id="ARBA00022723"/>
    </source>
</evidence>
<organism evidence="12 13">
    <name type="scientific">Henosepilachna vigintioctopunctata</name>
    <dbReference type="NCBI Taxonomy" id="420089"/>
    <lineage>
        <taxon>Eukaryota</taxon>
        <taxon>Metazoa</taxon>
        <taxon>Ecdysozoa</taxon>
        <taxon>Arthropoda</taxon>
        <taxon>Hexapoda</taxon>
        <taxon>Insecta</taxon>
        <taxon>Pterygota</taxon>
        <taxon>Neoptera</taxon>
        <taxon>Endopterygota</taxon>
        <taxon>Coleoptera</taxon>
        <taxon>Polyphaga</taxon>
        <taxon>Cucujiformia</taxon>
        <taxon>Coccinelloidea</taxon>
        <taxon>Coccinellidae</taxon>
        <taxon>Epilachninae</taxon>
        <taxon>Epilachnini</taxon>
        <taxon>Henosepilachna</taxon>
    </lineage>
</organism>
<keyword evidence="7" id="KW-0862">Zinc</keyword>
<evidence type="ECO:0000256" key="3">
    <source>
        <dbReference type="ARBA" id="ARBA00022692"/>
    </source>
</evidence>
<dbReference type="SMART" id="SM00744">
    <property type="entry name" value="RINGv"/>
    <property type="match status" value="1"/>
</dbReference>
<evidence type="ECO:0000313" key="13">
    <source>
        <dbReference type="Proteomes" id="UP001431783"/>
    </source>
</evidence>
<keyword evidence="2" id="KW-0808">Transferase</keyword>
<keyword evidence="4" id="KW-0479">Metal-binding</keyword>
<dbReference type="Gene3D" id="3.30.40.10">
    <property type="entry name" value="Zinc/RING finger domain, C3HC4 (zinc finger)"/>
    <property type="match status" value="1"/>
</dbReference>
<evidence type="ECO:0000256" key="6">
    <source>
        <dbReference type="ARBA" id="ARBA00022786"/>
    </source>
</evidence>
<gene>
    <name evidence="12" type="ORF">WA026_012230</name>
</gene>
<evidence type="ECO:0000256" key="10">
    <source>
        <dbReference type="SAM" id="Phobius"/>
    </source>
</evidence>
<dbReference type="EMBL" id="JARQZJ010000126">
    <property type="protein sequence ID" value="KAK9890888.1"/>
    <property type="molecule type" value="Genomic_DNA"/>
</dbReference>
<evidence type="ECO:0000313" key="12">
    <source>
        <dbReference type="EMBL" id="KAK9890888.1"/>
    </source>
</evidence>
<protein>
    <recommendedName>
        <fullName evidence="11">RING-CH-type domain-containing protein</fullName>
    </recommendedName>
</protein>
<keyword evidence="6" id="KW-0833">Ubl conjugation pathway</keyword>
<dbReference type="SUPFAM" id="SSF57850">
    <property type="entry name" value="RING/U-box"/>
    <property type="match status" value="1"/>
</dbReference>
<keyword evidence="8 10" id="KW-1133">Transmembrane helix</keyword>
<dbReference type="InterPro" id="IPR013083">
    <property type="entry name" value="Znf_RING/FYVE/PHD"/>
</dbReference>
<sequence>MARLPSSSGAKNKKRRDVIVSLFLTESTASLFNSKIPHLEDLHPSESRICIISSSETNYDKKRNNSLDDRSLISEIAYFQYGSFSSISIQETPSVDSARILPLRMRRNSIPYILRPMKVRTRPLVAVRSLAHDDRLNIQLNKIYVSLLDSDISLDSAFICRICHGGDSVDDLLKPCRCRGTVALVHLKCLERWLFESSRSYCELCQHHYEIIRQPRYNIMVSLAIFAMTPGIHMWELLIDFASFVAYTPIAVASTYTLMLLCDSVAKYEGKEFFLPHLIGFFAVLGIAAIDFTYTSWFMMTVQKHFEAWQEFRRNQCDMKIVLPKLKRKPYKRPFLHHTTESIELD</sequence>
<evidence type="ECO:0000259" key="11">
    <source>
        <dbReference type="PROSITE" id="PS51292"/>
    </source>
</evidence>
<keyword evidence="9 10" id="KW-0472">Membrane</keyword>
<dbReference type="PROSITE" id="PS51292">
    <property type="entry name" value="ZF_RING_CH"/>
    <property type="match status" value="1"/>
</dbReference>
<evidence type="ECO:0000256" key="2">
    <source>
        <dbReference type="ARBA" id="ARBA00022679"/>
    </source>
</evidence>
<feature type="transmembrane region" description="Helical" evidence="10">
    <location>
        <begin position="217"/>
        <end position="235"/>
    </location>
</feature>
<dbReference type="Proteomes" id="UP001431783">
    <property type="component" value="Unassembled WGS sequence"/>
</dbReference>
<dbReference type="InterPro" id="IPR011016">
    <property type="entry name" value="Znf_RING-CH"/>
</dbReference>